<proteinExistence type="predicted"/>
<reference evidence="8" key="1">
    <citation type="submission" date="2021-02" db="EMBL/GenBank/DDBJ databases">
        <authorList>
            <person name="Nowell W R."/>
        </authorList>
    </citation>
    <scope>NUCLEOTIDE SEQUENCE</scope>
</reference>
<dbReference type="Gene3D" id="1.10.10.60">
    <property type="entry name" value="Homeodomain-like"/>
    <property type="match status" value="1"/>
</dbReference>
<dbReference type="SUPFAM" id="SSF46689">
    <property type="entry name" value="Homeodomain-like"/>
    <property type="match status" value="1"/>
</dbReference>
<protein>
    <recommendedName>
        <fullName evidence="6">Homeobox domain-containing protein</fullName>
    </recommendedName>
</protein>
<dbReference type="GO" id="GO:0000978">
    <property type="term" value="F:RNA polymerase II cis-regulatory region sequence-specific DNA binding"/>
    <property type="evidence" value="ECO:0007669"/>
    <property type="project" value="TreeGrafter"/>
</dbReference>
<evidence type="ECO:0000256" key="1">
    <source>
        <dbReference type="ARBA" id="ARBA00023125"/>
    </source>
</evidence>
<dbReference type="SMART" id="SM00389">
    <property type="entry name" value="HOX"/>
    <property type="match status" value="1"/>
</dbReference>
<feature type="DNA-binding region" description="Homeobox" evidence="4">
    <location>
        <begin position="338"/>
        <end position="397"/>
    </location>
</feature>
<dbReference type="AlphaFoldDB" id="A0A8S2I3N7"/>
<comment type="subcellular location">
    <subcellularLocation>
        <location evidence="4 5">Nucleus</location>
    </subcellularLocation>
</comment>
<keyword evidence="1 4" id="KW-0238">DNA-binding</keyword>
<dbReference type="Pfam" id="PF00046">
    <property type="entry name" value="Homeodomain"/>
    <property type="match status" value="1"/>
</dbReference>
<evidence type="ECO:0000313" key="8">
    <source>
        <dbReference type="EMBL" id="CAF3711758.1"/>
    </source>
</evidence>
<dbReference type="CDD" id="cd00086">
    <property type="entry name" value="homeodomain"/>
    <property type="match status" value="1"/>
</dbReference>
<keyword evidence="3 4" id="KW-0539">Nucleus</keyword>
<evidence type="ECO:0000259" key="6">
    <source>
        <dbReference type="PROSITE" id="PS50071"/>
    </source>
</evidence>
<dbReference type="GO" id="GO:0005634">
    <property type="term" value="C:nucleus"/>
    <property type="evidence" value="ECO:0007669"/>
    <property type="project" value="UniProtKB-SubCell"/>
</dbReference>
<evidence type="ECO:0000256" key="4">
    <source>
        <dbReference type="PROSITE-ProRule" id="PRU00108"/>
    </source>
</evidence>
<dbReference type="Proteomes" id="UP000682733">
    <property type="component" value="Unassembled WGS sequence"/>
</dbReference>
<dbReference type="PANTHER" id="PTHR11636:SF5">
    <property type="entry name" value="POU DOMAIN MOTIF 3, ISOFORM F"/>
    <property type="match status" value="1"/>
</dbReference>
<accession>A0A8S2I3N7</accession>
<name>A0A8S2I3N7_9BILA</name>
<dbReference type="GO" id="GO:0000981">
    <property type="term" value="F:DNA-binding transcription factor activity, RNA polymerase II-specific"/>
    <property type="evidence" value="ECO:0007669"/>
    <property type="project" value="TreeGrafter"/>
</dbReference>
<gene>
    <name evidence="7" type="ORF">OVA965_LOCUS11390</name>
    <name evidence="8" type="ORF">TMI583_LOCUS11390</name>
</gene>
<keyword evidence="2 4" id="KW-0371">Homeobox</keyword>
<dbReference type="EMBL" id="CAJOBA010004392">
    <property type="protein sequence ID" value="CAF3711758.1"/>
    <property type="molecule type" value="Genomic_DNA"/>
</dbReference>
<evidence type="ECO:0000313" key="7">
    <source>
        <dbReference type="EMBL" id="CAF0936092.1"/>
    </source>
</evidence>
<dbReference type="InterPro" id="IPR001356">
    <property type="entry name" value="HD"/>
</dbReference>
<organism evidence="8 9">
    <name type="scientific">Didymodactylos carnosus</name>
    <dbReference type="NCBI Taxonomy" id="1234261"/>
    <lineage>
        <taxon>Eukaryota</taxon>
        <taxon>Metazoa</taxon>
        <taxon>Spiralia</taxon>
        <taxon>Gnathifera</taxon>
        <taxon>Rotifera</taxon>
        <taxon>Eurotatoria</taxon>
        <taxon>Bdelloidea</taxon>
        <taxon>Philodinida</taxon>
        <taxon>Philodinidae</taxon>
        <taxon>Didymodactylos</taxon>
    </lineage>
</organism>
<sequence>MVPVYTINNLTFLYDDDVTSSDLLTPTNLMIESLQEQRRALSSTANTTGQSCILFCTRKQIQQIQALFDSNFTIYVTTQYRENCSVTATKNQIRPMTLVNYDRVIQKVYGEPSHILTLPSTFANEEDPLNIPLPYGKCILAPIHYYDSVQPLMNTVMPIDSDFEKLSSYSFLNMVKNLAEYSISCPIFNGNIVDMSNSAVNIDDTCSLKDDSDFDDLNENSIDRQRYCSECPSDLNISEWEYQSDMYDSCHREFLPKKQDEIFNDDQLMPAQNSTSYSAYTNSELDASGGASATGTSCDYGSDLSGNLNYLSEIQSDGSNVVLDKNNQKRIENKNIRNSRKRTKFTATDLDLLNIAFGNNPMPTRADITILSEKLNYPRYVIQVWYYNKRQSLKRTCLSSSSRLSVQSDCSDISCYMKQKDSRDGRHRENRYAQKHLNYMNEINNKYFDTTTSEQEMYSLSNENMMINDKLWFNNNMMLQDYHLE</sequence>
<evidence type="ECO:0000256" key="5">
    <source>
        <dbReference type="RuleBase" id="RU000682"/>
    </source>
</evidence>
<evidence type="ECO:0000256" key="3">
    <source>
        <dbReference type="ARBA" id="ARBA00023242"/>
    </source>
</evidence>
<comment type="caution">
    <text evidence="8">The sequence shown here is derived from an EMBL/GenBank/DDBJ whole genome shotgun (WGS) entry which is preliminary data.</text>
</comment>
<dbReference type="EMBL" id="CAJNOK010004389">
    <property type="protein sequence ID" value="CAF0936092.1"/>
    <property type="molecule type" value="Genomic_DNA"/>
</dbReference>
<evidence type="ECO:0000256" key="2">
    <source>
        <dbReference type="ARBA" id="ARBA00023155"/>
    </source>
</evidence>
<dbReference type="InterPro" id="IPR050255">
    <property type="entry name" value="POU_domain_TF"/>
</dbReference>
<dbReference type="PANTHER" id="PTHR11636">
    <property type="entry name" value="POU DOMAIN"/>
    <property type="match status" value="1"/>
</dbReference>
<dbReference type="InterPro" id="IPR009057">
    <property type="entry name" value="Homeodomain-like_sf"/>
</dbReference>
<feature type="domain" description="Homeobox" evidence="6">
    <location>
        <begin position="336"/>
        <end position="396"/>
    </location>
</feature>
<dbReference type="Proteomes" id="UP000677228">
    <property type="component" value="Unassembled WGS sequence"/>
</dbReference>
<dbReference type="PROSITE" id="PS50071">
    <property type="entry name" value="HOMEOBOX_2"/>
    <property type="match status" value="1"/>
</dbReference>
<evidence type="ECO:0000313" key="9">
    <source>
        <dbReference type="Proteomes" id="UP000682733"/>
    </source>
</evidence>